<dbReference type="InterPro" id="IPR014352">
    <property type="entry name" value="FERM/acyl-CoA-bd_prot_sf"/>
</dbReference>
<dbReference type="AlphaFoldDB" id="A0A9K3CNH3"/>
<evidence type="ECO:0000256" key="1">
    <source>
        <dbReference type="SAM" id="MobiDB-lite"/>
    </source>
</evidence>
<dbReference type="SUPFAM" id="SSF47031">
    <property type="entry name" value="Second domain of FERM"/>
    <property type="match status" value="1"/>
</dbReference>
<dbReference type="SMART" id="SM00295">
    <property type="entry name" value="B41"/>
    <property type="match status" value="1"/>
</dbReference>
<feature type="domain" description="FERM" evidence="2">
    <location>
        <begin position="1"/>
        <end position="357"/>
    </location>
</feature>
<dbReference type="Pfam" id="PF00373">
    <property type="entry name" value="FERM_M"/>
    <property type="match status" value="1"/>
</dbReference>
<dbReference type="OrthoDB" id="5854685at2759"/>
<dbReference type="Proteomes" id="UP000265618">
    <property type="component" value="Unassembled WGS sequence"/>
</dbReference>
<dbReference type="InterPro" id="IPR019749">
    <property type="entry name" value="Band_41_domain"/>
</dbReference>
<dbReference type="InterPro" id="IPR051594">
    <property type="entry name" value="KRIT1/FRMD8"/>
</dbReference>
<dbReference type="InterPro" id="IPR000299">
    <property type="entry name" value="FERM_domain"/>
</dbReference>
<evidence type="ECO:0000259" key="2">
    <source>
        <dbReference type="PROSITE" id="PS50057"/>
    </source>
</evidence>
<protein>
    <recommendedName>
        <fullName evidence="2">FERM domain-containing protein</fullName>
    </recommendedName>
</protein>
<evidence type="ECO:0000313" key="4">
    <source>
        <dbReference type="Proteomes" id="UP000265618"/>
    </source>
</evidence>
<dbReference type="GO" id="GO:0005886">
    <property type="term" value="C:plasma membrane"/>
    <property type="evidence" value="ECO:0007669"/>
    <property type="project" value="TreeGrafter"/>
</dbReference>
<dbReference type="CDD" id="cd14473">
    <property type="entry name" value="FERM_B-lobe"/>
    <property type="match status" value="1"/>
</dbReference>
<gene>
    <name evidence="3" type="ORF">KIPB_000075</name>
</gene>
<dbReference type="EMBL" id="BDIP01000006">
    <property type="protein sequence ID" value="GIQ79430.1"/>
    <property type="molecule type" value="Genomic_DNA"/>
</dbReference>
<organism evidence="3 4">
    <name type="scientific">Kipferlia bialata</name>
    <dbReference type="NCBI Taxonomy" id="797122"/>
    <lineage>
        <taxon>Eukaryota</taxon>
        <taxon>Metamonada</taxon>
        <taxon>Carpediemonas-like organisms</taxon>
        <taxon>Kipferlia</taxon>
    </lineage>
</organism>
<evidence type="ECO:0000313" key="3">
    <source>
        <dbReference type="EMBL" id="GIQ79430.1"/>
    </source>
</evidence>
<dbReference type="PANTHER" id="PTHR13283:SF10">
    <property type="entry name" value="FERM DOMAIN-CONTAINING PROTEIN 8"/>
    <property type="match status" value="1"/>
</dbReference>
<name>A0A9K3CNH3_9EUKA</name>
<dbReference type="PROSITE" id="PS50057">
    <property type="entry name" value="FERM_3"/>
    <property type="match status" value="1"/>
</dbReference>
<feature type="region of interest" description="Disordered" evidence="1">
    <location>
        <begin position="556"/>
        <end position="582"/>
    </location>
</feature>
<sequence>WELLELVLERAGIADEGYFGLTSFNAKTGMCPDDELEYWLDAETALRDVGIKDKTHLRCRLKVTTFSCAFTQQMQHMLRQSAETGVASRWSKDADEPDSRGQQGVAATLDPRTLELVYAELLHRVVAGWYPMNEKDSVCLAALALHAVFGDYDPVVHHVGFLREQADPSTYLPLRSLGLMPREYYEQLVFTQYSRHRKGSKQDAVCRYLLTLARTPFFGFTSIMVTDSLLRSTRPKVKPPKTVPGQQPELVDVDKVPWVRDANAEIDQAVALFGVSRHGVILNHPLTGRTYLYLAWDQVESIEIGLEVINITPRVVTPQVTQPPIRKTVKLYTKKVGDAALMGGLATVLRRECLSLLEDTPAPSVRAPIPASPSKEALFLDESHPDQERGRERGREPSEKESPMADTNASIPGPVSIETLAESQFAIDKAYFAEHPFTALSPIHSIYSEGEREREEEESEEEMVGEGEGEGESWRKRGPRCFSLISDTRTQVMKSLFVNHCVNTGTAIHKQVIDMIDECIFGNLPLENVVVTRQAMHPNQVTALCRSLGGAFSRTDGRDRGVYKDRRHKRSKSRATPPIQEAEEDNIRVLGDVRIGPQMEYDVTHIESKDGSLLRGTPQCAFVPLPSKLLKDDIMLTRLQITHAYLTPGCVDTICTHLLMPKDPNTLPEDQVWPGRLLARLDLSGNMISNTGAMILGTGISLSLSF</sequence>
<comment type="caution">
    <text evidence="3">The sequence shown here is derived from an EMBL/GenBank/DDBJ whole genome shotgun (WGS) entry which is preliminary data.</text>
</comment>
<dbReference type="InterPro" id="IPR019748">
    <property type="entry name" value="FERM_central"/>
</dbReference>
<keyword evidence="4" id="KW-1185">Reference proteome</keyword>
<feature type="region of interest" description="Disordered" evidence="1">
    <location>
        <begin position="451"/>
        <end position="475"/>
    </location>
</feature>
<proteinExistence type="predicted"/>
<feature type="non-terminal residue" evidence="3">
    <location>
        <position position="1"/>
    </location>
</feature>
<feature type="region of interest" description="Disordered" evidence="1">
    <location>
        <begin position="362"/>
        <end position="413"/>
    </location>
</feature>
<dbReference type="Gene3D" id="1.20.80.10">
    <property type="match status" value="1"/>
</dbReference>
<feature type="compositionally biased region" description="Basic and acidic residues" evidence="1">
    <location>
        <begin position="381"/>
        <end position="403"/>
    </location>
</feature>
<feature type="compositionally biased region" description="Acidic residues" evidence="1">
    <location>
        <begin position="454"/>
        <end position="471"/>
    </location>
</feature>
<dbReference type="PANTHER" id="PTHR13283">
    <property type="entry name" value="KREV INTERACTION TRAPPED 1-RELATED"/>
    <property type="match status" value="1"/>
</dbReference>
<dbReference type="InterPro" id="IPR035963">
    <property type="entry name" value="FERM_2"/>
</dbReference>
<accession>A0A9K3CNH3</accession>
<reference evidence="3 4" key="1">
    <citation type="journal article" date="2018" name="PLoS ONE">
        <title>The draft genome of Kipferlia bialata reveals reductive genome evolution in fornicate parasites.</title>
        <authorList>
            <person name="Tanifuji G."/>
            <person name="Takabayashi S."/>
            <person name="Kume K."/>
            <person name="Takagi M."/>
            <person name="Nakayama T."/>
            <person name="Kamikawa R."/>
            <person name="Inagaki Y."/>
            <person name="Hashimoto T."/>
        </authorList>
    </citation>
    <scope>NUCLEOTIDE SEQUENCE [LARGE SCALE GENOMIC DNA]</scope>
    <source>
        <strain evidence="3">NY0173</strain>
    </source>
</reference>